<dbReference type="Pfam" id="PF02498">
    <property type="entry name" value="Bro-N"/>
    <property type="match status" value="1"/>
</dbReference>
<dbReference type="Proteomes" id="UP000220353">
    <property type="component" value="Unassembled WGS sequence"/>
</dbReference>
<dbReference type="AlphaFoldDB" id="A0A2A6M1D9"/>
<protein>
    <submittedName>
        <fullName evidence="2">BRO family protein</fullName>
    </submittedName>
</protein>
<dbReference type="PANTHER" id="PTHR36180:SF2">
    <property type="entry name" value="BRO FAMILY PROTEIN"/>
    <property type="match status" value="1"/>
</dbReference>
<reference evidence="2 3" key="1">
    <citation type="submission" date="2017-09" db="EMBL/GenBank/DDBJ databases">
        <title>Comparative genomics of rhizobia isolated from Phaseolus vulgaris in China.</title>
        <authorList>
            <person name="Tong W."/>
        </authorList>
    </citation>
    <scope>NUCLEOTIDE SEQUENCE [LARGE SCALE GENOMIC DNA]</scope>
    <source>
        <strain evidence="2 3">PCH1</strain>
    </source>
</reference>
<accession>A0A2A6M1D9</accession>
<sequence length="120" mass="13617">MHRQDPPGAPGRCLSNSIRVIEIGSQPWFVAADVCRMLTFSRLTTCFAYWDRTRGKQPLTRRGVSSTLYKLIMRSDKPEARAFQDWVTRTVLSAIRKDGGYILGEEKVSTGEMDEKCVCL</sequence>
<dbReference type="SMART" id="SM01040">
    <property type="entry name" value="Bro-N"/>
    <property type="match status" value="1"/>
</dbReference>
<comment type="caution">
    <text evidence="2">The sequence shown here is derived from an EMBL/GenBank/DDBJ whole genome shotgun (WGS) entry which is preliminary data.</text>
</comment>
<dbReference type="RefSeq" id="WP_097586784.1">
    <property type="nucleotide sequence ID" value="NZ_NWTC01000005.1"/>
</dbReference>
<evidence type="ECO:0000259" key="1">
    <source>
        <dbReference type="PROSITE" id="PS51750"/>
    </source>
</evidence>
<organism evidence="2 3">
    <name type="scientific">Rhizobium fredii</name>
    <name type="common">Sinorhizobium fredii</name>
    <dbReference type="NCBI Taxonomy" id="380"/>
    <lineage>
        <taxon>Bacteria</taxon>
        <taxon>Pseudomonadati</taxon>
        <taxon>Pseudomonadota</taxon>
        <taxon>Alphaproteobacteria</taxon>
        <taxon>Hyphomicrobiales</taxon>
        <taxon>Rhizobiaceae</taxon>
        <taxon>Sinorhizobium/Ensifer group</taxon>
        <taxon>Sinorhizobium</taxon>
    </lineage>
</organism>
<dbReference type="PANTHER" id="PTHR36180">
    <property type="entry name" value="DNA-BINDING PROTEIN-RELATED-RELATED"/>
    <property type="match status" value="1"/>
</dbReference>
<proteinExistence type="predicted"/>
<dbReference type="EMBL" id="NWTC01000005">
    <property type="protein sequence ID" value="PDT48604.1"/>
    <property type="molecule type" value="Genomic_DNA"/>
</dbReference>
<dbReference type="PROSITE" id="PS51750">
    <property type="entry name" value="BRO_N"/>
    <property type="match status" value="1"/>
</dbReference>
<name>A0A2A6M1D9_RHIFR</name>
<feature type="domain" description="Bro-N" evidence="1">
    <location>
        <begin position="15"/>
        <end position="99"/>
    </location>
</feature>
<evidence type="ECO:0000313" key="3">
    <source>
        <dbReference type="Proteomes" id="UP000220353"/>
    </source>
</evidence>
<dbReference type="InterPro" id="IPR003497">
    <property type="entry name" value="BRO_N_domain"/>
</dbReference>
<gene>
    <name evidence="2" type="ORF">CO661_09105</name>
</gene>
<evidence type="ECO:0000313" key="2">
    <source>
        <dbReference type="EMBL" id="PDT48604.1"/>
    </source>
</evidence>